<dbReference type="SUPFAM" id="SSF55797">
    <property type="entry name" value="PR-1-like"/>
    <property type="match status" value="1"/>
</dbReference>
<keyword evidence="6" id="KW-1185">Reference proteome</keyword>
<dbReference type="SUPFAM" id="SSF57546">
    <property type="entry name" value="Crisp domain-like"/>
    <property type="match status" value="1"/>
</dbReference>
<dbReference type="InterPro" id="IPR002413">
    <property type="entry name" value="V5_allergen-like"/>
</dbReference>
<evidence type="ECO:0000256" key="1">
    <source>
        <dbReference type="ARBA" id="ARBA00009923"/>
    </source>
</evidence>
<dbReference type="InterPro" id="IPR018244">
    <property type="entry name" value="Allrgn_V5/Tpx1_CS"/>
</dbReference>
<dbReference type="PROSITE" id="PS51670">
    <property type="entry name" value="SHKT"/>
    <property type="match status" value="1"/>
</dbReference>
<dbReference type="Gene3D" id="3.40.33.10">
    <property type="entry name" value="CAP"/>
    <property type="match status" value="1"/>
</dbReference>
<dbReference type="PROSITE" id="PS01010">
    <property type="entry name" value="CRISP_2"/>
    <property type="match status" value="1"/>
</dbReference>
<dbReference type="InterPro" id="IPR014044">
    <property type="entry name" value="CAP_dom"/>
</dbReference>
<accession>A0A7M4E008</accession>
<dbReference type="PROSITE" id="PS01009">
    <property type="entry name" value="CRISP_1"/>
    <property type="match status" value="1"/>
</dbReference>
<dbReference type="OMA" id="LYMSSFQ"/>
<dbReference type="Proteomes" id="UP000594220">
    <property type="component" value="Unplaced"/>
</dbReference>
<dbReference type="SMART" id="SM00198">
    <property type="entry name" value="SCP"/>
    <property type="match status" value="1"/>
</dbReference>
<dbReference type="InterPro" id="IPR003582">
    <property type="entry name" value="ShKT_dom"/>
</dbReference>
<sequence length="188" mass="21138">DKIDQQNVIVVKHNTLRTQVTPTASNMLRMVRYILQFTVCGENLYMSTAPNAWSDVIQAWYNENKDFKYGSGPTRPGAVIGHYTQVVWYKSYQIGCAVAFCPQSEFKYFYVCHYCPAGNVKPFINTPYQSGPPCGDCPNACDNGLCTNPCKYEDIYSNCPKLAESYGCDEDIVKANCYASCQCTTEIK</sequence>
<dbReference type="Pfam" id="PF00188">
    <property type="entry name" value="CAP"/>
    <property type="match status" value="1"/>
</dbReference>
<feature type="domain" description="ShKT" evidence="4">
    <location>
        <begin position="150"/>
        <end position="183"/>
    </location>
</feature>
<dbReference type="InterPro" id="IPR013871">
    <property type="entry name" value="Cysteine_rich_secretory"/>
</dbReference>
<name>A0A7M4E008_CROPO</name>
<dbReference type="Ensembl" id="ENSCPRT00005002754.1">
    <property type="protein sequence ID" value="ENSCPRP00005002360.1"/>
    <property type="gene ID" value="ENSCPRG00005001719.1"/>
</dbReference>
<dbReference type="FunFam" id="1.10.10.740:FF:000001">
    <property type="entry name" value="Cysteine-rich secretory protein 2"/>
    <property type="match status" value="1"/>
</dbReference>
<dbReference type="InterPro" id="IPR001283">
    <property type="entry name" value="CRISP-related"/>
</dbReference>
<reference evidence="5" key="1">
    <citation type="submission" date="2025-08" db="UniProtKB">
        <authorList>
            <consortium name="Ensembl"/>
        </authorList>
    </citation>
    <scope>IDENTIFICATION</scope>
</reference>
<gene>
    <name evidence="5" type="primary">LOC109311495</name>
</gene>
<organism evidence="5 6">
    <name type="scientific">Crocodylus porosus</name>
    <name type="common">Saltwater crocodile</name>
    <name type="synonym">Estuarine crocodile</name>
    <dbReference type="NCBI Taxonomy" id="8502"/>
    <lineage>
        <taxon>Eukaryota</taxon>
        <taxon>Metazoa</taxon>
        <taxon>Chordata</taxon>
        <taxon>Craniata</taxon>
        <taxon>Vertebrata</taxon>
        <taxon>Euteleostomi</taxon>
        <taxon>Archelosauria</taxon>
        <taxon>Archosauria</taxon>
        <taxon>Crocodylia</taxon>
        <taxon>Longirostres</taxon>
        <taxon>Crocodylidae</taxon>
        <taxon>Crocodylus</taxon>
    </lineage>
</organism>
<dbReference type="PRINTS" id="PR00837">
    <property type="entry name" value="V5TPXLIKE"/>
</dbReference>
<dbReference type="Pfam" id="PF08562">
    <property type="entry name" value="Crisp"/>
    <property type="match status" value="1"/>
</dbReference>
<evidence type="ECO:0000313" key="6">
    <source>
        <dbReference type="Proteomes" id="UP000594220"/>
    </source>
</evidence>
<dbReference type="GeneTree" id="ENSGT00940000156439"/>
<dbReference type="PRINTS" id="PR00838">
    <property type="entry name" value="V5ALLERGEN"/>
</dbReference>
<comment type="caution">
    <text evidence="3">Lacks conserved residue(s) required for the propagation of feature annotation.</text>
</comment>
<dbReference type="GO" id="GO:0005576">
    <property type="term" value="C:extracellular region"/>
    <property type="evidence" value="ECO:0007669"/>
    <property type="project" value="InterPro"/>
</dbReference>
<dbReference type="InterPro" id="IPR042076">
    <property type="entry name" value="Crisp-like_dom"/>
</dbReference>
<evidence type="ECO:0000256" key="3">
    <source>
        <dbReference type="PROSITE-ProRule" id="PRU01005"/>
    </source>
</evidence>
<dbReference type="PANTHER" id="PTHR10334">
    <property type="entry name" value="CYSTEINE-RICH SECRETORY PROTEIN-RELATED"/>
    <property type="match status" value="1"/>
</dbReference>
<evidence type="ECO:0000259" key="4">
    <source>
        <dbReference type="PROSITE" id="PS51670"/>
    </source>
</evidence>
<reference evidence="5" key="2">
    <citation type="submission" date="2025-09" db="UniProtKB">
        <authorList>
            <consortium name="Ensembl"/>
        </authorList>
    </citation>
    <scope>IDENTIFICATION</scope>
</reference>
<keyword evidence="2 3" id="KW-1015">Disulfide bond</keyword>
<protein>
    <submittedName>
        <fullName evidence="5">Serotriflin-like</fullName>
    </submittedName>
</protein>
<comment type="similarity">
    <text evidence="1">Belongs to the CRISP family.</text>
</comment>
<dbReference type="AlphaFoldDB" id="A0A7M4E008"/>
<feature type="disulfide bond" evidence="3">
    <location>
        <begin position="159"/>
        <end position="177"/>
    </location>
</feature>
<evidence type="ECO:0000313" key="5">
    <source>
        <dbReference type="Ensembl" id="ENSCPRP00005002360.1"/>
    </source>
</evidence>
<dbReference type="Gene3D" id="1.10.10.740">
    <property type="entry name" value="Crisp domain"/>
    <property type="match status" value="1"/>
</dbReference>
<dbReference type="InterPro" id="IPR035940">
    <property type="entry name" value="CAP_sf"/>
</dbReference>
<evidence type="ECO:0000256" key="2">
    <source>
        <dbReference type="ARBA" id="ARBA00023157"/>
    </source>
</evidence>
<feature type="disulfide bond" evidence="3">
    <location>
        <begin position="168"/>
        <end position="181"/>
    </location>
</feature>
<proteinExistence type="inferred from homology"/>